<dbReference type="Pfam" id="PF13920">
    <property type="entry name" value="zf-C3HC4_3"/>
    <property type="match status" value="1"/>
</dbReference>
<evidence type="ECO:0000313" key="5">
    <source>
        <dbReference type="Proteomes" id="UP001515480"/>
    </source>
</evidence>
<gene>
    <name evidence="4" type="ORF">AB1Y20_014286</name>
</gene>
<name>A0AB34IFT0_PRYPA</name>
<keyword evidence="5" id="KW-1185">Reference proteome</keyword>
<evidence type="ECO:0000313" key="4">
    <source>
        <dbReference type="EMBL" id="KAL1496692.1"/>
    </source>
</evidence>
<dbReference type="InterPro" id="IPR049192">
    <property type="entry name" value="DUF4246_C"/>
</dbReference>
<comment type="caution">
    <text evidence="4">The sequence shown here is derived from an EMBL/GenBank/DDBJ whole genome shotgun (WGS) entry which is preliminary data.</text>
</comment>
<keyword evidence="1" id="KW-0862">Zinc</keyword>
<dbReference type="Pfam" id="PF14033">
    <property type="entry name" value="DUF4246"/>
    <property type="match status" value="1"/>
</dbReference>
<feature type="region of interest" description="Disordered" evidence="2">
    <location>
        <begin position="1"/>
        <end position="30"/>
    </location>
</feature>
<evidence type="ECO:0000259" key="3">
    <source>
        <dbReference type="PROSITE" id="PS50089"/>
    </source>
</evidence>
<keyword evidence="1" id="KW-0863">Zinc-finger</keyword>
<feature type="domain" description="RING-type" evidence="3">
    <location>
        <begin position="37"/>
        <end position="78"/>
    </location>
</feature>
<dbReference type="SMART" id="SM00184">
    <property type="entry name" value="RING"/>
    <property type="match status" value="1"/>
</dbReference>
<keyword evidence="1" id="KW-0479">Metal-binding</keyword>
<dbReference type="InterPro" id="IPR001841">
    <property type="entry name" value="Znf_RING"/>
</dbReference>
<evidence type="ECO:0000256" key="1">
    <source>
        <dbReference type="PROSITE-ProRule" id="PRU00175"/>
    </source>
</evidence>
<dbReference type="AlphaFoldDB" id="A0AB34IFT0"/>
<dbReference type="Proteomes" id="UP001515480">
    <property type="component" value="Unassembled WGS sequence"/>
</dbReference>
<dbReference type="SUPFAM" id="SSF57850">
    <property type="entry name" value="RING/U-box"/>
    <property type="match status" value="1"/>
</dbReference>
<protein>
    <recommendedName>
        <fullName evidence="3">RING-type domain-containing protein</fullName>
    </recommendedName>
</protein>
<dbReference type="InterPro" id="IPR013083">
    <property type="entry name" value="Znf_RING/FYVE/PHD"/>
</dbReference>
<dbReference type="Gene3D" id="3.30.40.10">
    <property type="entry name" value="Zinc/RING finger domain, C3HC4 (zinc finger)"/>
    <property type="match status" value="1"/>
</dbReference>
<dbReference type="PROSITE" id="PS50089">
    <property type="entry name" value="ZF_RING_2"/>
    <property type="match status" value="1"/>
</dbReference>
<dbReference type="GO" id="GO:0008270">
    <property type="term" value="F:zinc ion binding"/>
    <property type="evidence" value="ECO:0007669"/>
    <property type="project" value="UniProtKB-KW"/>
</dbReference>
<dbReference type="EMBL" id="JBGBPQ010000028">
    <property type="protein sequence ID" value="KAL1496692.1"/>
    <property type="molecule type" value="Genomic_DNA"/>
</dbReference>
<evidence type="ECO:0000256" key="2">
    <source>
        <dbReference type="SAM" id="MobiDB-lite"/>
    </source>
</evidence>
<sequence>MASHLGEAAAFPQAAATSDAATVPPPLPPDDDDDEGCLVCAAAPREVRLRPCGHSTTCTQCALRLATSASPLRCPTCRAVATHVGWDPRGRPLAPRRVATYEDSPAAAEHSVGEFVRIAGVEPYVFHRPGAIPQELCDSLGAALEVDALRGGPEESLLGVPRDPCWTDLIDPDLCLLDGEPARWLPAAVDVDAAGAATWASWVNHLHPRRHAALLHLLARLLTLALPSLEAAAALRLAPSRLRLVLGAYAHTPPRHGGAYTPSGWHTDGTRAERVLATACCYLEVAGREWSLLIGSVAVSIRSLEVQ</sequence>
<proteinExistence type="predicted"/>
<organism evidence="4 5">
    <name type="scientific">Prymnesium parvum</name>
    <name type="common">Toxic golden alga</name>
    <dbReference type="NCBI Taxonomy" id="97485"/>
    <lineage>
        <taxon>Eukaryota</taxon>
        <taxon>Haptista</taxon>
        <taxon>Haptophyta</taxon>
        <taxon>Prymnesiophyceae</taxon>
        <taxon>Prymnesiales</taxon>
        <taxon>Prymnesiaceae</taxon>
        <taxon>Prymnesium</taxon>
    </lineage>
</organism>
<accession>A0AB34IFT0</accession>
<reference evidence="4 5" key="1">
    <citation type="journal article" date="2024" name="Science">
        <title>Giant polyketide synthase enzymes in the biosynthesis of giant marine polyether toxins.</title>
        <authorList>
            <person name="Fallon T.R."/>
            <person name="Shende V.V."/>
            <person name="Wierzbicki I.H."/>
            <person name="Pendleton A.L."/>
            <person name="Watervoot N.F."/>
            <person name="Auber R.P."/>
            <person name="Gonzalez D.J."/>
            <person name="Wisecaver J.H."/>
            <person name="Moore B.S."/>
        </authorList>
    </citation>
    <scope>NUCLEOTIDE SEQUENCE [LARGE SCALE GENOMIC DNA]</scope>
    <source>
        <strain evidence="4 5">12B1</strain>
    </source>
</reference>